<keyword evidence="8 10" id="KW-0676">Redox-active center</keyword>
<keyword evidence="5 13" id="KW-0560">Oxidoreductase</keyword>
<comment type="similarity">
    <text evidence="1">Belongs to the class-II pyridine nucleotide-disulfide oxidoreductase family.</text>
</comment>
<dbReference type="STRING" id="1257025.LEP1GSC203_3729"/>
<dbReference type="InterPro" id="IPR012336">
    <property type="entry name" value="Thioredoxin-like_fold"/>
</dbReference>
<dbReference type="GO" id="GO:0000302">
    <property type="term" value="P:response to reactive oxygen species"/>
    <property type="evidence" value="ECO:0007669"/>
    <property type="project" value="InterPro"/>
</dbReference>
<dbReference type="Gene3D" id="3.50.50.60">
    <property type="entry name" value="FAD/NAD(P)-binding domain"/>
    <property type="match status" value="2"/>
</dbReference>
<dbReference type="NCBIfam" id="TIGR03140">
    <property type="entry name" value="AhpF"/>
    <property type="match status" value="1"/>
</dbReference>
<dbReference type="Pfam" id="PF07992">
    <property type="entry name" value="Pyr_redox_2"/>
    <property type="match status" value="1"/>
</dbReference>
<evidence type="ECO:0000256" key="5">
    <source>
        <dbReference type="ARBA" id="ARBA00023002"/>
    </source>
</evidence>
<dbReference type="InterPro" id="IPR050097">
    <property type="entry name" value="Ferredoxin-NADP_redctase_2"/>
</dbReference>
<dbReference type="EC" id="1.8.1.-" evidence="13"/>
<evidence type="ECO:0000259" key="11">
    <source>
        <dbReference type="Pfam" id="PF07992"/>
    </source>
</evidence>
<dbReference type="Pfam" id="PF13192">
    <property type="entry name" value="Thioredoxin_3"/>
    <property type="match status" value="1"/>
</dbReference>
<dbReference type="PIRSF" id="PIRSF000238">
    <property type="entry name" value="AhpF"/>
    <property type="match status" value="1"/>
</dbReference>
<dbReference type="InterPro" id="IPR036188">
    <property type="entry name" value="FAD/NAD-bd_sf"/>
</dbReference>
<dbReference type="Gene3D" id="3.40.30.80">
    <property type="match status" value="1"/>
</dbReference>
<evidence type="ECO:0000256" key="10">
    <source>
        <dbReference type="PIRSR" id="PIRSR000238-2"/>
    </source>
</evidence>
<accession>N1VZ34</accession>
<organism evidence="13 14">
    <name type="scientific">Leptospira terpstrae serovar Hualin str. LT 11-33 = ATCC 700639</name>
    <dbReference type="NCBI Taxonomy" id="1257025"/>
    <lineage>
        <taxon>Bacteria</taxon>
        <taxon>Pseudomonadati</taxon>
        <taxon>Spirochaetota</taxon>
        <taxon>Spirochaetia</taxon>
        <taxon>Leptospirales</taxon>
        <taxon>Leptospiraceae</taxon>
        <taxon>Leptospira</taxon>
    </lineage>
</organism>
<comment type="subunit">
    <text evidence="2">Homodimer.</text>
</comment>
<dbReference type="PANTHER" id="PTHR48105">
    <property type="entry name" value="THIOREDOXIN REDUCTASE 1-RELATED-RELATED"/>
    <property type="match status" value="1"/>
</dbReference>
<dbReference type="SUPFAM" id="SSF51905">
    <property type="entry name" value="FAD/NAD(P)-binding domain"/>
    <property type="match status" value="1"/>
</dbReference>
<dbReference type="PROSITE" id="PS00573">
    <property type="entry name" value="PYRIDINE_REDOX_2"/>
    <property type="match status" value="1"/>
</dbReference>
<dbReference type="RefSeq" id="WP_002973359.1">
    <property type="nucleotide sequence ID" value="NZ_AOGW02000009.1"/>
</dbReference>
<feature type="disulfide bond" description="Redox-active" evidence="10">
    <location>
        <begin position="345"/>
        <end position="348"/>
    </location>
</feature>
<dbReference type="GO" id="GO:0005829">
    <property type="term" value="C:cytosol"/>
    <property type="evidence" value="ECO:0007669"/>
    <property type="project" value="UniProtKB-ARBA"/>
</dbReference>
<protein>
    <submittedName>
        <fullName evidence="13">Alkyl hydroperoxide reductase, F subunit</fullName>
        <ecNumber evidence="13">1.8.1.-</ecNumber>
    </submittedName>
</protein>
<dbReference type="InterPro" id="IPR008255">
    <property type="entry name" value="Pyr_nucl-diS_OxRdtase_2_AS"/>
</dbReference>
<evidence type="ECO:0000313" key="13">
    <source>
        <dbReference type="EMBL" id="EMY62017.1"/>
    </source>
</evidence>
<evidence type="ECO:0000256" key="8">
    <source>
        <dbReference type="ARBA" id="ARBA00023284"/>
    </source>
</evidence>
<gene>
    <name evidence="13" type="primary">ahpF</name>
    <name evidence="13" type="ORF">LEP1GSC203_3729</name>
</gene>
<proteinExistence type="inferred from homology"/>
<feature type="domain" description="Thioredoxin-like fold" evidence="12">
    <location>
        <begin position="124"/>
        <end position="195"/>
    </location>
</feature>
<dbReference type="OrthoDB" id="9806179at2"/>
<dbReference type="FunFam" id="3.50.50.60:FF:000007">
    <property type="entry name" value="Alkyl hydroperoxide reductase, F subunit"/>
    <property type="match status" value="1"/>
</dbReference>
<sequence>MLDETTKEQVKQYFERIQNPINIRLFSGDHEKREELIDFLNDIVSLSSKISLEHSEDKNDGLRFSILSEGKPTGIEFSGIPMGHEFTSLILAILQSGGNPIKLEEGILSAVSKLKENLHFETFISLDCHNCPEVVQTLNSFALVNPSISHNMIDGAMYPDLVKEKNIQGVPAVFLNGKRFLSGKAEASVIFDKLLELYSVPETKEENSKISNPSDIYDVTVIGGGPSGVTAAVYSARKGLKTLVIADRLGGQVKDTLGIENIISIPYTTGPELTHVLSEQLDNNQIRKKENVRVLKIESGDFKTIHLNTGERIVTKTVILSTGAKWRELNVPGEKEFVGKGVAYCPHCDGPFFKDKDVAVVGGGNSGVEAALDLSGIVKSVTLIEFGDKLNADKVLLDKVAQSPNIKTLVKAQTMEIQTNTEKVTGLTYKDRSSEQRETIPLDGVFVQIGLVPNSSFVKDLVATNRFGEILVDEKCKTNVDGIFACGDVTNTPYKQIIIAMGEGAKAAISAFEYLLHAA</sequence>
<dbReference type="CDD" id="cd02974">
    <property type="entry name" value="AhpF_NTD_N"/>
    <property type="match status" value="1"/>
</dbReference>
<dbReference type="SUPFAM" id="SSF52833">
    <property type="entry name" value="Thioredoxin-like"/>
    <property type="match status" value="2"/>
</dbReference>
<comment type="cofactor">
    <cofactor evidence="9">
        <name>FAD</name>
        <dbReference type="ChEBI" id="CHEBI:57692"/>
    </cofactor>
    <text evidence="9">Binds 1 FAD per subunit.</text>
</comment>
<evidence type="ECO:0000256" key="3">
    <source>
        <dbReference type="ARBA" id="ARBA00022630"/>
    </source>
</evidence>
<dbReference type="AlphaFoldDB" id="N1VZ34"/>
<evidence type="ECO:0000256" key="1">
    <source>
        <dbReference type="ARBA" id="ARBA00009333"/>
    </source>
</evidence>
<feature type="domain" description="FAD/NAD(P)-binding" evidence="11">
    <location>
        <begin position="217"/>
        <end position="504"/>
    </location>
</feature>
<dbReference type="PRINTS" id="PR00368">
    <property type="entry name" value="FADPNR"/>
</dbReference>
<evidence type="ECO:0000256" key="9">
    <source>
        <dbReference type="PIRSR" id="PIRSR000238-1"/>
    </source>
</evidence>
<evidence type="ECO:0000256" key="2">
    <source>
        <dbReference type="ARBA" id="ARBA00011738"/>
    </source>
</evidence>
<keyword evidence="14" id="KW-1185">Reference proteome</keyword>
<dbReference type="GO" id="GO:0016668">
    <property type="term" value="F:oxidoreductase activity, acting on a sulfur group of donors, NAD(P) as acceptor"/>
    <property type="evidence" value="ECO:0007669"/>
    <property type="project" value="UniProtKB-ARBA"/>
</dbReference>
<keyword evidence="9" id="KW-0521">NADP</keyword>
<dbReference type="GO" id="GO:0050660">
    <property type="term" value="F:flavin adenine dinucleotide binding"/>
    <property type="evidence" value="ECO:0007669"/>
    <property type="project" value="InterPro"/>
</dbReference>
<comment type="caution">
    <text evidence="13">The sequence shown here is derived from an EMBL/GenBank/DDBJ whole genome shotgun (WGS) entry which is preliminary data.</text>
</comment>
<evidence type="ECO:0000313" key="14">
    <source>
        <dbReference type="Proteomes" id="UP000012371"/>
    </source>
</evidence>
<keyword evidence="4 9" id="KW-0274">FAD</keyword>
<keyword evidence="3" id="KW-0285">Flavoprotein</keyword>
<evidence type="ECO:0000256" key="4">
    <source>
        <dbReference type="ARBA" id="ARBA00022827"/>
    </source>
</evidence>
<dbReference type="GO" id="GO:0102039">
    <property type="term" value="F:NADH-dependent peroxiredoxin activity"/>
    <property type="evidence" value="ECO:0007669"/>
    <property type="project" value="InterPro"/>
</dbReference>
<dbReference type="InterPro" id="IPR023753">
    <property type="entry name" value="FAD/NAD-binding_dom"/>
</dbReference>
<keyword evidence="7 10" id="KW-1015">Disulfide bond</keyword>
<reference evidence="13" key="1">
    <citation type="submission" date="2013-03" db="EMBL/GenBank/DDBJ databases">
        <authorList>
            <person name="Harkins D.M."/>
            <person name="Durkin A.S."/>
            <person name="Brinkac L.M."/>
            <person name="Haft D.H."/>
            <person name="Selengut J.D."/>
            <person name="Sanka R."/>
            <person name="DePew J."/>
            <person name="Purushe J."/>
            <person name="Hartskeerl R.A."/>
            <person name="Ahmed A."/>
            <person name="van der Linden H."/>
            <person name="Goris M.G.A."/>
            <person name="Vinetz J.M."/>
            <person name="Sutton G.G."/>
            <person name="Nierman W.C."/>
            <person name="Fouts D.E."/>
        </authorList>
    </citation>
    <scope>NUCLEOTIDE SEQUENCE [LARGE SCALE GENOMIC DNA]</scope>
    <source>
        <strain evidence="13">LT 11-33</strain>
    </source>
</reference>
<dbReference type="GO" id="GO:0051287">
    <property type="term" value="F:NAD binding"/>
    <property type="evidence" value="ECO:0007669"/>
    <property type="project" value="InterPro"/>
</dbReference>
<dbReference type="GO" id="GO:0032991">
    <property type="term" value="C:protein-containing complex"/>
    <property type="evidence" value="ECO:0007669"/>
    <property type="project" value="UniProtKB-ARBA"/>
</dbReference>
<dbReference type="InterPro" id="IPR012081">
    <property type="entry name" value="Alkyl_hydroperoxide_Rdtase_suF"/>
</dbReference>
<dbReference type="InterPro" id="IPR044142">
    <property type="entry name" value="AhpF_NTD_N"/>
</dbReference>
<evidence type="ECO:0000256" key="7">
    <source>
        <dbReference type="ARBA" id="ARBA00023157"/>
    </source>
</evidence>
<evidence type="ECO:0000256" key="6">
    <source>
        <dbReference type="ARBA" id="ARBA00023027"/>
    </source>
</evidence>
<feature type="binding site" evidence="9">
    <location>
        <begin position="218"/>
        <end position="233"/>
    </location>
    <ligand>
        <name>FAD</name>
        <dbReference type="ChEBI" id="CHEBI:57692"/>
    </ligand>
</feature>
<feature type="binding site" evidence="9">
    <location>
        <begin position="478"/>
        <end position="488"/>
    </location>
    <ligand>
        <name>FAD</name>
        <dbReference type="ChEBI" id="CHEBI:57692"/>
    </ligand>
</feature>
<dbReference type="PRINTS" id="PR00469">
    <property type="entry name" value="PNDRDTASEII"/>
</dbReference>
<dbReference type="InterPro" id="IPR036249">
    <property type="entry name" value="Thioredoxin-like_sf"/>
</dbReference>
<dbReference type="EMBL" id="AOGW02000009">
    <property type="protein sequence ID" value="EMY62017.1"/>
    <property type="molecule type" value="Genomic_DNA"/>
</dbReference>
<name>N1VZ34_9LEPT</name>
<keyword evidence="6 9" id="KW-0520">NAD</keyword>
<dbReference type="Proteomes" id="UP000012371">
    <property type="component" value="Unassembled WGS sequence"/>
</dbReference>
<evidence type="ECO:0000259" key="12">
    <source>
        <dbReference type="Pfam" id="PF13192"/>
    </source>
</evidence>
<feature type="binding site" evidence="9">
    <location>
        <begin position="357"/>
        <end position="371"/>
    </location>
    <ligand>
        <name>NAD(+)</name>
        <dbReference type="ChEBI" id="CHEBI:57540"/>
    </ligand>
</feature>